<keyword evidence="5" id="KW-0460">Magnesium</keyword>
<protein>
    <submittedName>
        <fullName evidence="9">NUDIX hydrolase</fullName>
    </submittedName>
</protein>
<evidence type="ECO:0000256" key="5">
    <source>
        <dbReference type="ARBA" id="ARBA00022842"/>
    </source>
</evidence>
<dbReference type="InterPro" id="IPR000086">
    <property type="entry name" value="NUDIX_hydrolase_dom"/>
</dbReference>
<dbReference type="GO" id="GO:0046872">
    <property type="term" value="F:metal ion binding"/>
    <property type="evidence" value="ECO:0007669"/>
    <property type="project" value="UniProtKB-KW"/>
</dbReference>
<comment type="caution">
    <text evidence="9">The sequence shown here is derived from an EMBL/GenBank/DDBJ whole genome shotgun (WGS) entry which is preliminary data.</text>
</comment>
<dbReference type="Proteomes" id="UP000054314">
    <property type="component" value="Unassembled WGS sequence"/>
</dbReference>
<name>A0A0A0C2U1_9CELL</name>
<comment type="cofactor">
    <cofactor evidence="2">
        <name>Mg(2+)</name>
        <dbReference type="ChEBI" id="CHEBI:18420"/>
    </cofactor>
</comment>
<keyword evidence="4 9" id="KW-0378">Hydrolase</keyword>
<sequence length="240" mass="24863">MAADAGQDGPRQALVELARTGVVWPGLPHAPGARAAAVLVLFGHAAAAPSDPPEPPSRSQRGPDVDVLLVGRAANLNHHAGQVAFPGGRVDPQDTGAVDAALREAREETGLDPSGVEVLGTLGELPVAVSRHLVTPVLGWWTRPSPVHAVDPRESAHVVRCPVDALVDPDHRGTGTLPGRGPVGPAFQVPSDVGDLLVWGFTAYVLDRVLDAVGWSRPWDAHRPVPVPPPPPGTAGGVRS</sequence>
<feature type="region of interest" description="Disordered" evidence="7">
    <location>
        <begin position="220"/>
        <end position="240"/>
    </location>
</feature>
<evidence type="ECO:0000256" key="6">
    <source>
        <dbReference type="ARBA" id="ARBA00023211"/>
    </source>
</evidence>
<dbReference type="PROSITE" id="PS51462">
    <property type="entry name" value="NUDIX"/>
    <property type="match status" value="1"/>
</dbReference>
<dbReference type="InterPro" id="IPR045121">
    <property type="entry name" value="CoAse"/>
</dbReference>
<comment type="cofactor">
    <cofactor evidence="1">
        <name>Mn(2+)</name>
        <dbReference type="ChEBI" id="CHEBI:29035"/>
    </cofactor>
</comment>
<dbReference type="EMBL" id="AXCZ01000007">
    <property type="protein sequence ID" value="KGM14292.1"/>
    <property type="molecule type" value="Genomic_DNA"/>
</dbReference>
<evidence type="ECO:0000313" key="9">
    <source>
        <dbReference type="EMBL" id="KGM14292.1"/>
    </source>
</evidence>
<proteinExistence type="predicted"/>
<accession>A0A0A0C2U1</accession>
<evidence type="ECO:0000256" key="3">
    <source>
        <dbReference type="ARBA" id="ARBA00022723"/>
    </source>
</evidence>
<evidence type="ECO:0000259" key="8">
    <source>
        <dbReference type="PROSITE" id="PS51462"/>
    </source>
</evidence>
<keyword evidence="3" id="KW-0479">Metal-binding</keyword>
<dbReference type="PANTHER" id="PTHR12992:SF11">
    <property type="entry name" value="MITOCHONDRIAL COENZYME A DIPHOSPHATASE NUDT8"/>
    <property type="match status" value="1"/>
</dbReference>
<keyword evidence="10" id="KW-1185">Reference proteome</keyword>
<organism evidence="9 10">
    <name type="scientific">Cellulomonas bogoriensis 69B4 = DSM 16987</name>
    <dbReference type="NCBI Taxonomy" id="1386082"/>
    <lineage>
        <taxon>Bacteria</taxon>
        <taxon>Bacillati</taxon>
        <taxon>Actinomycetota</taxon>
        <taxon>Actinomycetes</taxon>
        <taxon>Micrococcales</taxon>
        <taxon>Cellulomonadaceae</taxon>
        <taxon>Cellulomonas</taxon>
    </lineage>
</organism>
<dbReference type="Pfam" id="PF00293">
    <property type="entry name" value="NUDIX"/>
    <property type="match status" value="1"/>
</dbReference>
<evidence type="ECO:0000313" key="10">
    <source>
        <dbReference type="Proteomes" id="UP000054314"/>
    </source>
</evidence>
<dbReference type="GO" id="GO:0010945">
    <property type="term" value="F:coenzyme A diphosphatase activity"/>
    <property type="evidence" value="ECO:0007669"/>
    <property type="project" value="InterPro"/>
</dbReference>
<feature type="domain" description="Nudix hydrolase" evidence="8">
    <location>
        <begin position="31"/>
        <end position="222"/>
    </location>
</feature>
<dbReference type="Gene3D" id="3.90.79.10">
    <property type="entry name" value="Nucleoside Triphosphate Pyrophosphohydrolase"/>
    <property type="match status" value="1"/>
</dbReference>
<evidence type="ECO:0000256" key="2">
    <source>
        <dbReference type="ARBA" id="ARBA00001946"/>
    </source>
</evidence>
<evidence type="ECO:0000256" key="7">
    <source>
        <dbReference type="SAM" id="MobiDB-lite"/>
    </source>
</evidence>
<dbReference type="AlphaFoldDB" id="A0A0A0C2U1"/>
<gene>
    <name evidence="9" type="ORF">N869_00175</name>
</gene>
<reference evidence="9 10" key="1">
    <citation type="submission" date="2013-08" db="EMBL/GenBank/DDBJ databases">
        <title>Genome sequencing of Cellulomonas bogoriensis 69B4.</title>
        <authorList>
            <person name="Chen F."/>
            <person name="Li Y."/>
            <person name="Wang G."/>
        </authorList>
    </citation>
    <scope>NUCLEOTIDE SEQUENCE [LARGE SCALE GENOMIC DNA]</scope>
    <source>
        <strain evidence="9 10">69B4</strain>
    </source>
</reference>
<dbReference type="CDD" id="cd03426">
    <property type="entry name" value="NUDIX_CoAse_Nudt7"/>
    <property type="match status" value="1"/>
</dbReference>
<evidence type="ECO:0000256" key="1">
    <source>
        <dbReference type="ARBA" id="ARBA00001936"/>
    </source>
</evidence>
<dbReference type="RefSeq" id="WP_084136328.1">
    <property type="nucleotide sequence ID" value="NZ_AXCZ01000007.1"/>
</dbReference>
<evidence type="ECO:0000256" key="4">
    <source>
        <dbReference type="ARBA" id="ARBA00022801"/>
    </source>
</evidence>
<dbReference type="SUPFAM" id="SSF55811">
    <property type="entry name" value="Nudix"/>
    <property type="match status" value="1"/>
</dbReference>
<dbReference type="PANTHER" id="PTHR12992">
    <property type="entry name" value="NUDIX HYDROLASE"/>
    <property type="match status" value="1"/>
</dbReference>
<dbReference type="InterPro" id="IPR015797">
    <property type="entry name" value="NUDIX_hydrolase-like_dom_sf"/>
</dbReference>
<keyword evidence="6" id="KW-0464">Manganese</keyword>